<comment type="caution">
    <text evidence="1">The sequence shown here is derived from an EMBL/GenBank/DDBJ whole genome shotgun (WGS) entry which is preliminary data.</text>
</comment>
<gene>
    <name evidence="1" type="ORF">LOY88_002952</name>
</gene>
<organism evidence="1">
    <name type="scientific">Ophidiomyces ophidiicola</name>
    <dbReference type="NCBI Taxonomy" id="1387563"/>
    <lineage>
        <taxon>Eukaryota</taxon>
        <taxon>Fungi</taxon>
        <taxon>Dikarya</taxon>
        <taxon>Ascomycota</taxon>
        <taxon>Pezizomycotina</taxon>
        <taxon>Eurotiomycetes</taxon>
        <taxon>Eurotiomycetidae</taxon>
        <taxon>Onygenales</taxon>
        <taxon>Onygenaceae</taxon>
        <taxon>Ophidiomyces</taxon>
    </lineage>
</organism>
<protein>
    <submittedName>
        <fullName evidence="1">Uncharacterized protein</fullName>
    </submittedName>
</protein>
<accession>A0ACB8UY02</accession>
<name>A0ACB8UY02_9EURO</name>
<sequence>MALTTVTTVSPNSLSVLSPIESKGARSPKHRAPPKDPKKPEPADEAGLKWPWETIPIPSRTPKQTLKSSLATSHPAPSSDPPTWTSRRPQESSESSLTSSPTPLSIPNSDSGLDGHSGLANGYNSGSGGRQVASTGNSLAPKLPVILTTFPFLGGLVVGFL</sequence>
<proteinExistence type="predicted"/>
<evidence type="ECO:0000313" key="1">
    <source>
        <dbReference type="EMBL" id="KAI2387807.1"/>
    </source>
</evidence>
<reference evidence="1" key="1">
    <citation type="journal article" date="2022" name="bioRxiv">
        <title>Population genetic analysis of Ophidiomyces ophidiicola, the causative agent of snake fungal disease, indicates recent introductions to the USA.</title>
        <authorList>
            <person name="Ladner J.T."/>
            <person name="Palmer J.M."/>
            <person name="Ettinger C.L."/>
            <person name="Stajich J.E."/>
            <person name="Farrell T.M."/>
            <person name="Glorioso B.M."/>
            <person name="Lawson B."/>
            <person name="Price S.J."/>
            <person name="Stengle A.G."/>
            <person name="Grear D.A."/>
            <person name="Lorch J.M."/>
        </authorList>
    </citation>
    <scope>NUCLEOTIDE SEQUENCE</scope>
    <source>
        <strain evidence="1">NWHC 24266-5</strain>
    </source>
</reference>
<dbReference type="EMBL" id="JALBCA010000036">
    <property type="protein sequence ID" value="KAI2387807.1"/>
    <property type="molecule type" value="Genomic_DNA"/>
</dbReference>